<gene>
    <name evidence="2" type="ORF">ENV70_04310</name>
</gene>
<dbReference type="Gene3D" id="3.30.70.120">
    <property type="match status" value="1"/>
</dbReference>
<dbReference type="PANTHER" id="PTHR23419">
    <property type="entry name" value="DIVALENT CATION TOLERANCE CUTA-RELATED"/>
    <property type="match status" value="1"/>
</dbReference>
<dbReference type="InterPro" id="IPR015867">
    <property type="entry name" value="N-reg_PII/ATP_PRibTrfase_C"/>
</dbReference>
<name>A0A7C6EH03_UNCW3</name>
<comment type="similarity">
    <text evidence="1">Belongs to the CutA family.</text>
</comment>
<proteinExistence type="inferred from homology"/>
<sequence length="107" mass="12608">MSVNNKFIVIYTTFPDLKTAKKIIHGLLKNRLIACANIFKIDSIYTWKKKIEKAKEYGVFIKTRKAKYKSVESFIKDNHPYEVPEIICWDIEDGLPIYFDWIETETG</sequence>
<dbReference type="PANTHER" id="PTHR23419:SF8">
    <property type="entry name" value="FI09726P"/>
    <property type="match status" value="1"/>
</dbReference>
<accession>A0A7C6EH03</accession>
<evidence type="ECO:0000256" key="1">
    <source>
        <dbReference type="ARBA" id="ARBA00010169"/>
    </source>
</evidence>
<dbReference type="InterPro" id="IPR004323">
    <property type="entry name" value="Ion_tolerance_CutA"/>
</dbReference>
<dbReference type="GO" id="GO:0010038">
    <property type="term" value="P:response to metal ion"/>
    <property type="evidence" value="ECO:0007669"/>
    <property type="project" value="InterPro"/>
</dbReference>
<protein>
    <submittedName>
        <fullName evidence="2">Divalent-cation tolerance protein CutA</fullName>
    </submittedName>
</protein>
<dbReference type="GO" id="GO:0005507">
    <property type="term" value="F:copper ion binding"/>
    <property type="evidence" value="ECO:0007669"/>
    <property type="project" value="TreeGrafter"/>
</dbReference>
<comment type="caution">
    <text evidence="2">The sequence shown here is derived from an EMBL/GenBank/DDBJ whole genome shotgun (WGS) entry which is preliminary data.</text>
</comment>
<dbReference type="EMBL" id="DTHJ01000088">
    <property type="protein sequence ID" value="HHS62823.1"/>
    <property type="molecule type" value="Genomic_DNA"/>
</dbReference>
<organism evidence="2">
    <name type="scientific">candidate division WOR-3 bacterium</name>
    <dbReference type="NCBI Taxonomy" id="2052148"/>
    <lineage>
        <taxon>Bacteria</taxon>
        <taxon>Bacteria division WOR-3</taxon>
    </lineage>
</organism>
<dbReference type="Pfam" id="PF03091">
    <property type="entry name" value="CutA1"/>
    <property type="match status" value="1"/>
</dbReference>
<reference evidence="2" key="1">
    <citation type="journal article" date="2020" name="mSystems">
        <title>Genome- and Community-Level Interaction Insights into Carbon Utilization and Element Cycling Functions of Hydrothermarchaeota in Hydrothermal Sediment.</title>
        <authorList>
            <person name="Zhou Z."/>
            <person name="Liu Y."/>
            <person name="Xu W."/>
            <person name="Pan J."/>
            <person name="Luo Z.H."/>
            <person name="Li M."/>
        </authorList>
    </citation>
    <scope>NUCLEOTIDE SEQUENCE [LARGE SCALE GENOMIC DNA]</scope>
    <source>
        <strain evidence="2">SpSt-783</strain>
    </source>
</reference>
<evidence type="ECO:0000313" key="2">
    <source>
        <dbReference type="EMBL" id="HHS62823.1"/>
    </source>
</evidence>
<dbReference type="AlphaFoldDB" id="A0A7C6EH03"/>
<dbReference type="SUPFAM" id="SSF54913">
    <property type="entry name" value="GlnB-like"/>
    <property type="match status" value="1"/>
</dbReference>
<dbReference type="InterPro" id="IPR011322">
    <property type="entry name" value="N-reg_PII-like_a/b"/>
</dbReference>